<dbReference type="CDD" id="cd01646">
    <property type="entry name" value="RT_Bac_retron_I"/>
    <property type="match status" value="1"/>
</dbReference>
<gene>
    <name evidence="2" type="ORF">H6P80_03940</name>
</gene>
<evidence type="ECO:0000313" key="2">
    <source>
        <dbReference type="EMBL" id="MBC2776764.1"/>
    </source>
</evidence>
<protein>
    <submittedName>
        <fullName evidence="2">RNA-directed DNA polymerase</fullName>
    </submittedName>
</protein>
<name>A0A842HZ40_9SPHN</name>
<evidence type="ECO:0000259" key="1">
    <source>
        <dbReference type="PROSITE" id="PS50878"/>
    </source>
</evidence>
<organism evidence="2 3">
    <name type="scientific">Parasphingopyxis marina</name>
    <dbReference type="NCBI Taxonomy" id="2761622"/>
    <lineage>
        <taxon>Bacteria</taxon>
        <taxon>Pseudomonadati</taxon>
        <taxon>Pseudomonadota</taxon>
        <taxon>Alphaproteobacteria</taxon>
        <taxon>Sphingomonadales</taxon>
        <taxon>Sphingomonadaceae</taxon>
        <taxon>Parasphingopyxis</taxon>
    </lineage>
</organism>
<reference evidence="2 3" key="1">
    <citation type="submission" date="2020-08" db="EMBL/GenBank/DDBJ databases">
        <title>Draft genome sequence of Parasphingopyxis sp. GrpM-11.</title>
        <authorList>
            <person name="Oh J."/>
            <person name="Roh D.-H."/>
        </authorList>
    </citation>
    <scope>NUCLEOTIDE SEQUENCE [LARGE SCALE GENOMIC DNA]</scope>
    <source>
        <strain evidence="2 3">GrpM-11</strain>
    </source>
</reference>
<evidence type="ECO:0000313" key="3">
    <source>
        <dbReference type="Proteomes" id="UP000564378"/>
    </source>
</evidence>
<dbReference type="Pfam" id="PF00078">
    <property type="entry name" value="RVT_1"/>
    <property type="match status" value="1"/>
</dbReference>
<keyword evidence="2" id="KW-0548">Nucleotidyltransferase</keyword>
<dbReference type="InterPro" id="IPR000477">
    <property type="entry name" value="RT_dom"/>
</dbReference>
<accession>A0A842HZ40</accession>
<dbReference type="GO" id="GO:0003964">
    <property type="term" value="F:RNA-directed DNA polymerase activity"/>
    <property type="evidence" value="ECO:0007669"/>
    <property type="project" value="UniProtKB-KW"/>
</dbReference>
<dbReference type="NCBIfam" id="NF041748">
    <property type="entry name" value="Drt3b"/>
    <property type="match status" value="1"/>
</dbReference>
<feature type="domain" description="Reverse transcriptase" evidence="1">
    <location>
        <begin position="125"/>
        <end position="369"/>
    </location>
</feature>
<dbReference type="AlphaFoldDB" id="A0A842HZ40"/>
<dbReference type="RefSeq" id="WP_185800022.1">
    <property type="nucleotide sequence ID" value="NZ_JACJVJ010000001.1"/>
</dbReference>
<keyword evidence="2" id="KW-0808">Transferase</keyword>
<proteinExistence type="predicted"/>
<dbReference type="PROSITE" id="PS50878">
    <property type="entry name" value="RT_POL"/>
    <property type="match status" value="1"/>
</dbReference>
<sequence>MKRKRERLHSRRQRPILSDTLPFELPASFSNRHIFELLRAHDVQIIGNVIRWECSDDRIDDAIYILTGIDRSTVVNSSHETKFGKVRTYRNLEFSNVDTVKEPFAFEICHREAESRKLSIPHPFSQILVANFYNDYSDSIIYYARRSPFSIRHPDSIARYSNHRDRMHERLLAKQENFEEVGKEYDQIGSFFAYRIVNNVFKFFESFRYHRAEKRFDAMMQADVSKCFDSIYTHSLPWAVLGKRPVKDDLKGSLSTFPAMFDKLMQNLNHAETNGIIIGPEFCRIFAEIILQSVDVEVEKELRIAHGLLHRHDYEIFRYVDDYYIFFNSDVDCEVIIDVIGHHLSGVKLSLNRSKTKLYEKPVITEITIAKSAISDLISKSVSSDFKLVEDEQEHEEPVYEFVSNARSRELIIGYKTILKSASVSYPEVGNYTFALLESTIDRLLADFVRSSEGHRSEQRLIDTIENILEFAFFIYAAAPRVNLSIRLARIVSVVSRALRRVRIALELRHHVFKYAHDNIVHQLRKNQVSNYREVETLYLLTALGELGREYWLDEDSLCQHLNISKDKTGLLCREQPLTHLTITVTLLYVRRRTKYNKLRRFLIEEIARVLTDKAAYARQDTEVVLIFLDAIACPYIDDAEKSTFAATFGLTAGELAKLSAVSKNWFTTWSGFNLSKELDAKRYRDVY</sequence>
<comment type="caution">
    <text evidence="2">The sequence shown here is derived from an EMBL/GenBank/DDBJ whole genome shotgun (WGS) entry which is preliminary data.</text>
</comment>
<dbReference type="EMBL" id="JACJVJ010000001">
    <property type="protein sequence ID" value="MBC2776764.1"/>
    <property type="molecule type" value="Genomic_DNA"/>
</dbReference>
<keyword evidence="2" id="KW-0695">RNA-directed DNA polymerase</keyword>
<keyword evidence="3" id="KW-1185">Reference proteome</keyword>
<dbReference type="Proteomes" id="UP000564378">
    <property type="component" value="Unassembled WGS sequence"/>
</dbReference>